<dbReference type="EMBL" id="KZ805597">
    <property type="protein sequence ID" value="PVH93320.1"/>
    <property type="molecule type" value="Genomic_DNA"/>
</dbReference>
<accession>A0A2V1D5J8</accession>
<evidence type="ECO:0000313" key="2">
    <source>
        <dbReference type="Proteomes" id="UP000244855"/>
    </source>
</evidence>
<reference evidence="1 2" key="1">
    <citation type="journal article" date="2018" name="Sci. Rep.">
        <title>Comparative genomics provides insights into the lifestyle and reveals functional heterogeneity of dark septate endophytic fungi.</title>
        <authorList>
            <person name="Knapp D.G."/>
            <person name="Nemeth J.B."/>
            <person name="Barry K."/>
            <person name="Hainaut M."/>
            <person name="Henrissat B."/>
            <person name="Johnson J."/>
            <person name="Kuo A."/>
            <person name="Lim J.H.P."/>
            <person name="Lipzen A."/>
            <person name="Nolan M."/>
            <person name="Ohm R.A."/>
            <person name="Tamas L."/>
            <person name="Grigoriev I.V."/>
            <person name="Spatafora J.W."/>
            <person name="Nagy L.G."/>
            <person name="Kovacs G.M."/>
        </authorList>
    </citation>
    <scope>NUCLEOTIDE SEQUENCE [LARGE SCALE GENOMIC DNA]</scope>
    <source>
        <strain evidence="1 2">DSE2036</strain>
    </source>
</reference>
<evidence type="ECO:0000313" key="1">
    <source>
        <dbReference type="EMBL" id="PVH93320.1"/>
    </source>
</evidence>
<keyword evidence="2" id="KW-1185">Reference proteome</keyword>
<gene>
    <name evidence="1" type="ORF">DM02DRAFT_229689</name>
</gene>
<sequence>MRLRIQLFKHSPFSIVDAPRSIRSHEIVRRPPENVRSGSADMAGIERISLAIFDSRGKRSCCSSRSHQVRGEQSIGIGDWEV</sequence>
<name>A0A2V1D5J8_9PLEO</name>
<proteinExistence type="predicted"/>
<organism evidence="1 2">
    <name type="scientific">Periconia macrospinosa</name>
    <dbReference type="NCBI Taxonomy" id="97972"/>
    <lineage>
        <taxon>Eukaryota</taxon>
        <taxon>Fungi</taxon>
        <taxon>Dikarya</taxon>
        <taxon>Ascomycota</taxon>
        <taxon>Pezizomycotina</taxon>
        <taxon>Dothideomycetes</taxon>
        <taxon>Pleosporomycetidae</taxon>
        <taxon>Pleosporales</taxon>
        <taxon>Massarineae</taxon>
        <taxon>Periconiaceae</taxon>
        <taxon>Periconia</taxon>
    </lineage>
</organism>
<dbReference type="AlphaFoldDB" id="A0A2V1D5J8"/>
<dbReference type="Proteomes" id="UP000244855">
    <property type="component" value="Unassembled WGS sequence"/>
</dbReference>
<protein>
    <submittedName>
        <fullName evidence="1">Uncharacterized protein</fullName>
    </submittedName>
</protein>